<dbReference type="SMART" id="SM00965">
    <property type="entry name" value="STN"/>
    <property type="match status" value="1"/>
</dbReference>
<name>B8GPV1_THISH</name>
<dbReference type="InterPro" id="IPR004846">
    <property type="entry name" value="T2SS/T3SS_dom"/>
</dbReference>
<evidence type="ECO:0000256" key="1">
    <source>
        <dbReference type="ARBA" id="ARBA00004370"/>
    </source>
</evidence>
<dbReference type="KEGG" id="tgr:Tgr7_3028"/>
<dbReference type="InterPro" id="IPR021731">
    <property type="entry name" value="AMIN_dom"/>
</dbReference>
<dbReference type="PANTHER" id="PTHR30604">
    <property type="entry name" value="PROTEIN TRANSPORT PROTEIN HOFQ"/>
    <property type="match status" value="1"/>
</dbReference>
<feature type="domain" description="Secretin/TonB short N-terminal" evidence="9">
    <location>
        <begin position="321"/>
        <end position="369"/>
    </location>
</feature>
<evidence type="ECO:0000313" key="10">
    <source>
        <dbReference type="EMBL" id="ACL74098.1"/>
    </source>
</evidence>
<comment type="similarity">
    <text evidence="7">Belongs to the bacterial secretin family.</text>
</comment>
<dbReference type="InterPro" id="IPR001775">
    <property type="entry name" value="GspD/PilQ"/>
</dbReference>
<keyword evidence="6" id="KW-0998">Cell outer membrane</keyword>
<dbReference type="InterPro" id="IPR051808">
    <property type="entry name" value="Type_IV_pilus_biogenesis"/>
</dbReference>
<dbReference type="EMBL" id="CP001339">
    <property type="protein sequence ID" value="ACL74098.1"/>
    <property type="molecule type" value="Genomic_DNA"/>
</dbReference>
<organism evidence="10 11">
    <name type="scientific">Thioalkalivibrio sulfidiphilus (strain HL-EbGR7)</name>
    <dbReference type="NCBI Taxonomy" id="396588"/>
    <lineage>
        <taxon>Bacteria</taxon>
        <taxon>Pseudomonadati</taxon>
        <taxon>Pseudomonadota</taxon>
        <taxon>Gammaproteobacteria</taxon>
        <taxon>Chromatiales</taxon>
        <taxon>Ectothiorhodospiraceae</taxon>
        <taxon>Thioalkalivibrio</taxon>
    </lineage>
</organism>
<dbReference type="InterPro" id="IPR011662">
    <property type="entry name" value="Secretin/TonB_short_N"/>
</dbReference>
<evidence type="ECO:0000259" key="9">
    <source>
        <dbReference type="SMART" id="SM00965"/>
    </source>
</evidence>
<dbReference type="Pfam" id="PF11741">
    <property type="entry name" value="AMIN"/>
    <property type="match status" value="2"/>
</dbReference>
<evidence type="ECO:0000256" key="2">
    <source>
        <dbReference type="ARBA" id="ARBA00022448"/>
    </source>
</evidence>
<dbReference type="HOGENOM" id="CLU_006756_0_2_6"/>
<protein>
    <submittedName>
        <fullName evidence="10">Type IV pilus secretin PilQ</fullName>
    </submittedName>
</protein>
<dbReference type="Gene3D" id="3.30.1370.130">
    <property type="match status" value="1"/>
</dbReference>
<comment type="subcellular location">
    <subcellularLocation>
        <location evidence="8">Cell outer membrane</location>
    </subcellularLocation>
    <subcellularLocation>
        <location evidence="1">Membrane</location>
    </subcellularLocation>
</comment>
<dbReference type="Gene3D" id="2.60.40.3470">
    <property type="match status" value="1"/>
</dbReference>
<keyword evidence="5" id="KW-0472">Membrane</keyword>
<dbReference type="Gene3D" id="2.60.40.3500">
    <property type="match status" value="1"/>
</dbReference>
<dbReference type="eggNOG" id="COG4796">
    <property type="taxonomic scope" value="Bacteria"/>
</dbReference>
<accession>B8GPV1</accession>
<evidence type="ECO:0000256" key="3">
    <source>
        <dbReference type="ARBA" id="ARBA00022729"/>
    </source>
</evidence>
<evidence type="ECO:0000256" key="5">
    <source>
        <dbReference type="ARBA" id="ARBA00023136"/>
    </source>
</evidence>
<dbReference type="Gene3D" id="3.30.1370.120">
    <property type="match status" value="1"/>
</dbReference>
<dbReference type="STRING" id="396588.Tgr7_3028"/>
<evidence type="ECO:0000256" key="7">
    <source>
        <dbReference type="RuleBase" id="RU004003"/>
    </source>
</evidence>
<keyword evidence="2 8" id="KW-0813">Transport</keyword>
<evidence type="ECO:0000313" key="11">
    <source>
        <dbReference type="Proteomes" id="UP000002383"/>
    </source>
</evidence>
<dbReference type="GO" id="GO:0009306">
    <property type="term" value="P:protein secretion"/>
    <property type="evidence" value="ECO:0007669"/>
    <property type="project" value="InterPro"/>
</dbReference>
<keyword evidence="3" id="KW-0732">Signal</keyword>
<evidence type="ECO:0000256" key="4">
    <source>
        <dbReference type="ARBA" id="ARBA00022927"/>
    </source>
</evidence>
<dbReference type="Pfam" id="PF03958">
    <property type="entry name" value="Secretin_N"/>
    <property type="match status" value="1"/>
</dbReference>
<evidence type="ECO:0000256" key="8">
    <source>
        <dbReference type="RuleBase" id="RU004004"/>
    </source>
</evidence>
<dbReference type="PANTHER" id="PTHR30604:SF1">
    <property type="entry name" value="DNA UTILIZATION PROTEIN HOFQ"/>
    <property type="match status" value="1"/>
</dbReference>
<dbReference type="Proteomes" id="UP000002383">
    <property type="component" value="Chromosome"/>
</dbReference>
<gene>
    <name evidence="10" type="ordered locus">Tgr7_3028</name>
</gene>
<reference evidence="10 11" key="1">
    <citation type="journal article" date="2011" name="Stand. Genomic Sci.">
        <title>Complete genome sequence of 'Thioalkalivibrio sulfidophilus' HL-EbGr7.</title>
        <authorList>
            <person name="Muyzer G."/>
            <person name="Sorokin D.Y."/>
            <person name="Mavromatis K."/>
            <person name="Lapidus A."/>
            <person name="Clum A."/>
            <person name="Ivanova N."/>
            <person name="Pati A."/>
            <person name="d'Haeseleer P."/>
            <person name="Woyke T."/>
            <person name="Kyrpides N.C."/>
        </authorList>
    </citation>
    <scope>NUCLEOTIDE SEQUENCE [LARGE SCALE GENOMIC DNA]</scope>
    <source>
        <strain evidence="10 11">HL-EbGR7</strain>
    </source>
</reference>
<keyword evidence="11" id="KW-1185">Reference proteome</keyword>
<dbReference type="NCBIfam" id="TIGR02515">
    <property type="entry name" value="IV_pilus_PilQ"/>
    <property type="match status" value="1"/>
</dbReference>
<keyword evidence="4" id="KW-0653">Protein transport</keyword>
<evidence type="ECO:0000256" key="6">
    <source>
        <dbReference type="ARBA" id="ARBA00023237"/>
    </source>
</evidence>
<dbReference type="Pfam" id="PF00263">
    <property type="entry name" value="Secretin"/>
    <property type="match status" value="1"/>
</dbReference>
<dbReference type="AlphaFoldDB" id="B8GPV1"/>
<dbReference type="InterPro" id="IPR038591">
    <property type="entry name" value="NolW-like_sf"/>
</dbReference>
<dbReference type="InterPro" id="IPR013355">
    <property type="entry name" value="Pilus_4_PilQ"/>
</dbReference>
<proteinExistence type="inferred from homology"/>
<dbReference type="GO" id="GO:0009279">
    <property type="term" value="C:cell outer membrane"/>
    <property type="evidence" value="ECO:0007669"/>
    <property type="project" value="UniProtKB-SubCell"/>
</dbReference>
<dbReference type="Pfam" id="PF07660">
    <property type="entry name" value="STN"/>
    <property type="match status" value="1"/>
</dbReference>
<dbReference type="PRINTS" id="PR00811">
    <property type="entry name" value="BCTERIALGSPD"/>
</dbReference>
<sequence length="711" mass="78146" precursor="true">MRLATLTCLPHRNRTPVKASGTGLMRNTITFFALCLLLAAISSPALAQGNVLERITYTTLPGDRLQVTMGFASQPGEPTSFTIDNPARIALDFPDTRIGLAQRNQDIGVGLARSISTAEARDRTRVVVNLVRMMAFETQVRGNELVLTLSPDAGAPAATATQTAAAATARAATGEIRISNVDFRRGAEGEGRVVVHLTDPRTRVDVREQAGRIELNFLRTGLPEDLERRLDVIDFATPVQTIDTIRESDRVRMVVAATGRYDTLSYQVENRYVLEVKPITEAEAEEIQRDRFTYTGERLSLNFQDIEVRSVLQLIADFTDLNVVVSDSVTGNITLRLRNVPWDQALDIILRSKGLGMREAGNVIFVAPTEEIAAREKLEMESRKQVEELAPLRAEFIQVNYARADDVASIIRSDRTTFLSDRGSLTVDNRTNTLLVQDTEAKLADIRRLIDRLDIPVQQVLIETRIVIASDDFARDLGARFGVTGVGQTGRTQTFTTGNLSGTTEMIRGDELSLLNRLNTNLPVISPSAGSIALSILRPDVLLDLEISALQVEGRGEIISSPRVITANGQTARIQQGERIPYQEATSSGATAVQFIEAVLATEVTPQITPNGNIILNIRVNKDNPGTLVVQGTPSIETREVETQVFVRNGETVVLGGVYEIDSLETLEKVPFFGDLPGIRHLFRRTGKSTRKAELLIFVTPKVIEETALNR</sequence>
<dbReference type="InterPro" id="IPR005644">
    <property type="entry name" value="NolW-like"/>
</dbReference>